<evidence type="ECO:0000313" key="1">
    <source>
        <dbReference type="EMBL" id="GIY70323.1"/>
    </source>
</evidence>
<reference evidence="1 2" key="1">
    <citation type="submission" date="2021-06" db="EMBL/GenBank/DDBJ databases">
        <title>Caerostris extrusa draft genome.</title>
        <authorList>
            <person name="Kono N."/>
            <person name="Arakawa K."/>
        </authorList>
    </citation>
    <scope>NUCLEOTIDE SEQUENCE [LARGE SCALE GENOMIC DNA]</scope>
</reference>
<proteinExistence type="predicted"/>
<dbReference type="Proteomes" id="UP001054945">
    <property type="component" value="Unassembled WGS sequence"/>
</dbReference>
<comment type="caution">
    <text evidence="1">The sequence shown here is derived from an EMBL/GenBank/DDBJ whole genome shotgun (WGS) entry which is preliminary data.</text>
</comment>
<keyword evidence="2" id="KW-1185">Reference proteome</keyword>
<dbReference type="EMBL" id="BPLR01014649">
    <property type="protein sequence ID" value="GIY70323.1"/>
    <property type="molecule type" value="Genomic_DNA"/>
</dbReference>
<feature type="non-terminal residue" evidence="1">
    <location>
        <position position="1"/>
    </location>
</feature>
<sequence>KVDTLFSKRKPYNIEKYLAKFSHLIAFHDPELTNHLDNIGFIPEIEKS</sequence>
<dbReference type="Gene3D" id="1.10.472.80">
    <property type="entry name" value="Ypt/Rab-GAP domain of gyp1p, domain 3"/>
    <property type="match status" value="1"/>
</dbReference>
<dbReference type="AlphaFoldDB" id="A0AAV4VLC2"/>
<protein>
    <submittedName>
        <fullName evidence="1">Uncharacterized protein</fullName>
    </submittedName>
</protein>
<name>A0AAV4VLC2_CAEEX</name>
<accession>A0AAV4VLC2</accession>
<organism evidence="1 2">
    <name type="scientific">Caerostris extrusa</name>
    <name type="common">Bark spider</name>
    <name type="synonym">Caerostris bankana</name>
    <dbReference type="NCBI Taxonomy" id="172846"/>
    <lineage>
        <taxon>Eukaryota</taxon>
        <taxon>Metazoa</taxon>
        <taxon>Ecdysozoa</taxon>
        <taxon>Arthropoda</taxon>
        <taxon>Chelicerata</taxon>
        <taxon>Arachnida</taxon>
        <taxon>Araneae</taxon>
        <taxon>Araneomorphae</taxon>
        <taxon>Entelegynae</taxon>
        <taxon>Araneoidea</taxon>
        <taxon>Araneidae</taxon>
        <taxon>Caerostris</taxon>
    </lineage>
</organism>
<evidence type="ECO:0000313" key="2">
    <source>
        <dbReference type="Proteomes" id="UP001054945"/>
    </source>
</evidence>
<dbReference type="SUPFAM" id="SSF47923">
    <property type="entry name" value="Ypt/Rab-GAP domain of gyp1p"/>
    <property type="match status" value="1"/>
</dbReference>
<gene>
    <name evidence="1" type="ORF">CEXT_762091</name>
</gene>
<dbReference type="InterPro" id="IPR035969">
    <property type="entry name" value="Rab-GAP_TBC_sf"/>
</dbReference>